<dbReference type="Proteomes" id="UP000308014">
    <property type="component" value="Unassembled WGS sequence"/>
</dbReference>
<comment type="subcellular location">
    <subcellularLocation>
        <location evidence="1">Membrane</location>
        <topology evidence="1">Multi-pass membrane protein</topology>
    </subcellularLocation>
</comment>
<keyword evidence="2 5" id="KW-0812">Transmembrane</keyword>
<feature type="domain" description="Major facilitator superfamily (MFS) profile" evidence="7">
    <location>
        <begin position="1"/>
        <end position="103"/>
    </location>
</feature>
<evidence type="ECO:0000259" key="7">
    <source>
        <dbReference type="PROSITE" id="PS50850"/>
    </source>
</evidence>
<dbReference type="AlphaFoldDB" id="A0A4S8UWB1"/>
<evidence type="ECO:0000313" key="8">
    <source>
        <dbReference type="EMBL" id="THW02932.1"/>
    </source>
</evidence>
<reference evidence="8 9" key="1">
    <citation type="submission" date="2018-10" db="EMBL/GenBank/DDBJ databases">
        <title>Fifty Aureobasidium pullulans genomes reveal a recombining polyextremotolerant generalist.</title>
        <authorList>
            <person name="Gostincar C."/>
            <person name="Turk M."/>
            <person name="Zajc J."/>
            <person name="Gunde-Cimerman N."/>
        </authorList>
    </citation>
    <scope>NUCLEOTIDE SEQUENCE [LARGE SCALE GENOMIC DNA]</scope>
    <source>
        <strain evidence="8 9">EXF-11318</strain>
    </source>
</reference>
<keyword evidence="3 5" id="KW-1133">Transmembrane helix</keyword>
<dbReference type="PROSITE" id="PS50850">
    <property type="entry name" value="MFS"/>
    <property type="match status" value="1"/>
</dbReference>
<organism evidence="8 9">
    <name type="scientific">Aureobasidium pullulans</name>
    <name type="common">Black yeast</name>
    <name type="synonym">Pullularia pullulans</name>
    <dbReference type="NCBI Taxonomy" id="5580"/>
    <lineage>
        <taxon>Eukaryota</taxon>
        <taxon>Fungi</taxon>
        <taxon>Dikarya</taxon>
        <taxon>Ascomycota</taxon>
        <taxon>Pezizomycotina</taxon>
        <taxon>Dothideomycetes</taxon>
        <taxon>Dothideomycetidae</taxon>
        <taxon>Dothideales</taxon>
        <taxon>Saccotheciaceae</taxon>
        <taxon>Aureobasidium</taxon>
    </lineage>
</organism>
<dbReference type="Gene3D" id="1.20.1720.10">
    <property type="entry name" value="Multidrug resistance protein D"/>
    <property type="match status" value="1"/>
</dbReference>
<evidence type="ECO:0000256" key="4">
    <source>
        <dbReference type="ARBA" id="ARBA00023136"/>
    </source>
</evidence>
<dbReference type="InterPro" id="IPR020846">
    <property type="entry name" value="MFS_dom"/>
</dbReference>
<feature type="signal peptide" evidence="6">
    <location>
        <begin position="1"/>
        <end position="19"/>
    </location>
</feature>
<feature type="chain" id="PRO_5020269928" description="Major facilitator superfamily (MFS) profile domain-containing protein" evidence="6">
    <location>
        <begin position="20"/>
        <end position="103"/>
    </location>
</feature>
<dbReference type="PANTHER" id="PTHR23501">
    <property type="entry name" value="MAJOR FACILITATOR SUPERFAMILY"/>
    <property type="match status" value="1"/>
</dbReference>
<dbReference type="GO" id="GO:0005886">
    <property type="term" value="C:plasma membrane"/>
    <property type="evidence" value="ECO:0007669"/>
    <property type="project" value="TreeGrafter"/>
</dbReference>
<dbReference type="InterPro" id="IPR036259">
    <property type="entry name" value="MFS_trans_sf"/>
</dbReference>
<evidence type="ECO:0000256" key="5">
    <source>
        <dbReference type="SAM" id="Phobius"/>
    </source>
</evidence>
<dbReference type="PANTHER" id="PTHR23501:SF198">
    <property type="entry name" value="AZOLE RESISTANCE PROTEIN 1-RELATED"/>
    <property type="match status" value="1"/>
</dbReference>
<evidence type="ECO:0000256" key="2">
    <source>
        <dbReference type="ARBA" id="ARBA00022692"/>
    </source>
</evidence>
<accession>A0A4S8UWB1</accession>
<gene>
    <name evidence="8" type="ORF">D6D24_10756</name>
</gene>
<comment type="caution">
    <text evidence="8">The sequence shown here is derived from an EMBL/GenBank/DDBJ whole genome shotgun (WGS) entry which is preliminary data.</text>
</comment>
<dbReference type="GO" id="GO:0022857">
    <property type="term" value="F:transmembrane transporter activity"/>
    <property type="evidence" value="ECO:0007669"/>
    <property type="project" value="InterPro"/>
</dbReference>
<evidence type="ECO:0000256" key="6">
    <source>
        <dbReference type="SAM" id="SignalP"/>
    </source>
</evidence>
<keyword evidence="6" id="KW-0732">Signal</keyword>
<protein>
    <recommendedName>
        <fullName evidence="7">Major facilitator superfamily (MFS) profile domain-containing protein</fullName>
    </recommendedName>
</protein>
<evidence type="ECO:0000313" key="9">
    <source>
        <dbReference type="Proteomes" id="UP000308014"/>
    </source>
</evidence>
<sequence>MRSLPLGLVIASLLSAVFCVALNNTTTAILKITNAFYTIDDLLYAKLYTMISVKTLFLVALFLFELGSLICGVSPSSTALVVGRAIARLGAAGIFTGASTAIA</sequence>
<evidence type="ECO:0000256" key="3">
    <source>
        <dbReference type="ARBA" id="ARBA00022989"/>
    </source>
</evidence>
<feature type="transmembrane region" description="Helical" evidence="5">
    <location>
        <begin position="43"/>
        <end position="64"/>
    </location>
</feature>
<proteinExistence type="predicted"/>
<dbReference type="SUPFAM" id="SSF103473">
    <property type="entry name" value="MFS general substrate transporter"/>
    <property type="match status" value="1"/>
</dbReference>
<evidence type="ECO:0000256" key="1">
    <source>
        <dbReference type="ARBA" id="ARBA00004141"/>
    </source>
</evidence>
<dbReference type="EMBL" id="QZAJ01001213">
    <property type="protein sequence ID" value="THW02932.1"/>
    <property type="molecule type" value="Genomic_DNA"/>
</dbReference>
<keyword evidence="4 5" id="KW-0472">Membrane</keyword>
<name>A0A4S8UWB1_AURPU</name>